<dbReference type="GO" id="GO:0005737">
    <property type="term" value="C:cytoplasm"/>
    <property type="evidence" value="ECO:0007669"/>
    <property type="project" value="TreeGrafter"/>
</dbReference>
<feature type="domain" description="Rhodanese" evidence="1">
    <location>
        <begin position="61"/>
        <end position="165"/>
    </location>
</feature>
<dbReference type="PANTHER" id="PTHR10828">
    <property type="entry name" value="M-PHASE INDUCER PHOSPHATASE DUAL SPECIFICITY PHOSPHATASE CDC25"/>
    <property type="match status" value="1"/>
</dbReference>
<proteinExistence type="predicted"/>
<dbReference type="InterPro" id="IPR036873">
    <property type="entry name" value="Rhodanese-like_dom_sf"/>
</dbReference>
<organism evidence="2 3">
    <name type="scientific">Wallemia mellicola (strain ATCC MYA-4683 / CBS 633.66)</name>
    <name type="common">Wallemia sebi (CBS 633.66)</name>
    <dbReference type="NCBI Taxonomy" id="671144"/>
    <lineage>
        <taxon>Eukaryota</taxon>
        <taxon>Fungi</taxon>
        <taxon>Dikarya</taxon>
        <taxon>Basidiomycota</taxon>
        <taxon>Wallemiomycotina</taxon>
        <taxon>Wallemiomycetes</taxon>
        <taxon>Wallemiales</taxon>
        <taxon>Wallemiaceae</taxon>
        <taxon>Wallemia</taxon>
    </lineage>
</organism>
<sequence>MSNRRLVESLQHSTEQVKTQTMQENHPINSTNWWHIYGEAKTAVKDITVDQVADLYINGISGVDFVVVDVRRADLSEMIPGAINLPAQSLPAALPSLVHSLSNIEKFIFHCNSSKGRGPRAAGWFANTLDSHLRSIDPSLSIENRVFVLKGGINAWKDRFGAGSIEDRGRLWDRKTMSTLQL</sequence>
<evidence type="ECO:0000313" key="3">
    <source>
        <dbReference type="Proteomes" id="UP000005242"/>
    </source>
</evidence>
<evidence type="ECO:0000313" key="2">
    <source>
        <dbReference type="EMBL" id="EIM21936.1"/>
    </source>
</evidence>
<dbReference type="RefSeq" id="XP_006958227.1">
    <property type="nucleotide sequence ID" value="XM_006958165.1"/>
</dbReference>
<dbReference type="SMART" id="SM00450">
    <property type="entry name" value="RHOD"/>
    <property type="match status" value="1"/>
</dbReference>
<reference evidence="2 3" key="1">
    <citation type="journal article" date="2012" name="Fungal Genet. Biol.">
        <title>The genome of the xerotolerant mold Wallemia sebi reveals adaptations to osmotic stress and suggests cryptic sexual reproduction.</title>
        <authorList>
            <person name="Padamsee M."/>
            <person name="Kumar T.K.A."/>
            <person name="Riley R."/>
            <person name="Binder M."/>
            <person name="Boyd A."/>
            <person name="Calvo A.M."/>
            <person name="Furukawa K."/>
            <person name="Hesse C."/>
            <person name="Hohmann S."/>
            <person name="James T.Y."/>
            <person name="LaButti K."/>
            <person name="Lapidus A."/>
            <person name="Lindquist E."/>
            <person name="Lucas S."/>
            <person name="Miller K."/>
            <person name="Shantappa S."/>
            <person name="Grigoriev I.V."/>
            <person name="Hibbett D.S."/>
            <person name="McLaughlin D.J."/>
            <person name="Spatafora J.W."/>
            <person name="Aime M.C."/>
        </authorList>
    </citation>
    <scope>NUCLEOTIDE SEQUENCE [LARGE SCALE GENOMIC DNA]</scope>
    <source>
        <strain evidence="3">ATCC MYA-4683 / CBS 633.66</strain>
    </source>
</reference>
<dbReference type="EMBL" id="JH668230">
    <property type="protein sequence ID" value="EIM21936.1"/>
    <property type="molecule type" value="Genomic_DNA"/>
</dbReference>
<keyword evidence="3" id="KW-1185">Reference proteome</keyword>
<dbReference type="Proteomes" id="UP000005242">
    <property type="component" value="Unassembled WGS sequence"/>
</dbReference>
<dbReference type="HOGENOM" id="CLU_107716_0_2_1"/>
<dbReference type="Pfam" id="PF00581">
    <property type="entry name" value="Rhodanese"/>
    <property type="match status" value="1"/>
</dbReference>
<dbReference type="PANTHER" id="PTHR10828:SF50">
    <property type="entry name" value="REDUCTASE (ARC2), PUTATIVE (AFU_ORTHOLOGUE AFUA_6G13400)-RELATED"/>
    <property type="match status" value="1"/>
</dbReference>
<dbReference type="OrthoDB" id="8300214at2759"/>
<dbReference type="GO" id="GO:0004725">
    <property type="term" value="F:protein tyrosine phosphatase activity"/>
    <property type="evidence" value="ECO:0007669"/>
    <property type="project" value="TreeGrafter"/>
</dbReference>
<dbReference type="AlphaFoldDB" id="I4YD94"/>
<accession>I4YD94</accession>
<dbReference type="GeneID" id="18471495"/>
<dbReference type="PROSITE" id="PS50206">
    <property type="entry name" value="RHODANESE_3"/>
    <property type="match status" value="1"/>
</dbReference>
<dbReference type="eggNOG" id="KOG3772">
    <property type="taxonomic scope" value="Eukaryota"/>
</dbReference>
<dbReference type="InterPro" id="IPR001763">
    <property type="entry name" value="Rhodanese-like_dom"/>
</dbReference>
<gene>
    <name evidence="2" type="ORF">WALSEDRAFT_32465</name>
</gene>
<evidence type="ECO:0000259" key="1">
    <source>
        <dbReference type="PROSITE" id="PS50206"/>
    </source>
</evidence>
<name>I4YD94_WALMC</name>
<dbReference type="Gene3D" id="3.40.250.10">
    <property type="entry name" value="Rhodanese-like domain"/>
    <property type="match status" value="1"/>
</dbReference>
<protein>
    <recommendedName>
        <fullName evidence="1">Rhodanese domain-containing protein</fullName>
    </recommendedName>
</protein>
<dbReference type="STRING" id="671144.I4YD94"/>
<dbReference type="GO" id="GO:0005634">
    <property type="term" value="C:nucleus"/>
    <property type="evidence" value="ECO:0007669"/>
    <property type="project" value="TreeGrafter"/>
</dbReference>
<dbReference type="InParanoid" id="I4YD94"/>
<dbReference type="SUPFAM" id="SSF52821">
    <property type="entry name" value="Rhodanese/Cell cycle control phosphatase"/>
    <property type="match status" value="1"/>
</dbReference>
<dbReference type="OMA" id="TPWHEAF"/>
<dbReference type="KEGG" id="wse:WALSEDRAFT_32465"/>